<reference evidence="3" key="1">
    <citation type="journal article" date="2013" name="Nature">
        <title>Draft genome of the wheat A-genome progenitor Triticum urartu.</title>
        <authorList>
            <person name="Ling H.Q."/>
            <person name="Zhao S."/>
            <person name="Liu D."/>
            <person name="Wang J."/>
            <person name="Sun H."/>
            <person name="Zhang C."/>
            <person name="Fan H."/>
            <person name="Li D."/>
            <person name="Dong L."/>
            <person name="Tao Y."/>
            <person name="Gao C."/>
            <person name="Wu H."/>
            <person name="Li Y."/>
            <person name="Cui Y."/>
            <person name="Guo X."/>
            <person name="Zheng S."/>
            <person name="Wang B."/>
            <person name="Yu K."/>
            <person name="Liang Q."/>
            <person name="Yang W."/>
            <person name="Lou X."/>
            <person name="Chen J."/>
            <person name="Feng M."/>
            <person name="Jian J."/>
            <person name="Zhang X."/>
            <person name="Luo G."/>
            <person name="Jiang Y."/>
            <person name="Liu J."/>
            <person name="Wang Z."/>
            <person name="Sha Y."/>
            <person name="Zhang B."/>
            <person name="Wu H."/>
            <person name="Tang D."/>
            <person name="Shen Q."/>
            <person name="Xue P."/>
            <person name="Zou S."/>
            <person name="Wang X."/>
            <person name="Liu X."/>
            <person name="Wang F."/>
            <person name="Yang Y."/>
            <person name="An X."/>
            <person name="Dong Z."/>
            <person name="Zhang K."/>
            <person name="Zhang X."/>
            <person name="Luo M.C."/>
            <person name="Dvorak J."/>
            <person name="Tong Y."/>
            <person name="Wang J."/>
            <person name="Yang H."/>
            <person name="Li Z."/>
            <person name="Wang D."/>
            <person name="Zhang A."/>
            <person name="Wang J."/>
        </authorList>
    </citation>
    <scope>NUCLEOTIDE SEQUENCE</scope>
    <source>
        <strain evidence="3">cv. G1812</strain>
    </source>
</reference>
<reference evidence="2" key="2">
    <citation type="submission" date="2018-03" db="EMBL/GenBank/DDBJ databases">
        <title>The Triticum urartu genome reveals the dynamic nature of wheat genome evolution.</title>
        <authorList>
            <person name="Ling H."/>
            <person name="Ma B."/>
            <person name="Shi X."/>
            <person name="Liu H."/>
            <person name="Dong L."/>
            <person name="Sun H."/>
            <person name="Cao Y."/>
            <person name="Gao Q."/>
            <person name="Zheng S."/>
            <person name="Li Y."/>
            <person name="Yu Y."/>
            <person name="Du H."/>
            <person name="Qi M."/>
            <person name="Li Y."/>
            <person name="Yu H."/>
            <person name="Cui Y."/>
            <person name="Wang N."/>
            <person name="Chen C."/>
            <person name="Wu H."/>
            <person name="Zhao Y."/>
            <person name="Zhang J."/>
            <person name="Li Y."/>
            <person name="Zhou W."/>
            <person name="Zhang B."/>
            <person name="Hu W."/>
            <person name="Eijk M."/>
            <person name="Tang J."/>
            <person name="Witsenboer H."/>
            <person name="Zhao S."/>
            <person name="Li Z."/>
            <person name="Zhang A."/>
            <person name="Wang D."/>
            <person name="Liang C."/>
        </authorList>
    </citation>
    <scope>NUCLEOTIDE SEQUENCE [LARGE SCALE GENOMIC DNA]</scope>
    <source>
        <strain evidence="2">cv. G1812</strain>
    </source>
</reference>
<organism evidence="2 3">
    <name type="scientific">Triticum urartu</name>
    <name type="common">Red wild einkorn</name>
    <name type="synonym">Crithodium urartu</name>
    <dbReference type="NCBI Taxonomy" id="4572"/>
    <lineage>
        <taxon>Eukaryota</taxon>
        <taxon>Viridiplantae</taxon>
        <taxon>Streptophyta</taxon>
        <taxon>Embryophyta</taxon>
        <taxon>Tracheophyta</taxon>
        <taxon>Spermatophyta</taxon>
        <taxon>Magnoliopsida</taxon>
        <taxon>Liliopsida</taxon>
        <taxon>Poales</taxon>
        <taxon>Poaceae</taxon>
        <taxon>BOP clade</taxon>
        <taxon>Pooideae</taxon>
        <taxon>Triticodae</taxon>
        <taxon>Triticeae</taxon>
        <taxon>Triticinae</taxon>
        <taxon>Triticum</taxon>
    </lineage>
</organism>
<proteinExistence type="predicted"/>
<evidence type="ECO:0000313" key="3">
    <source>
        <dbReference type="Proteomes" id="UP000015106"/>
    </source>
</evidence>
<reference evidence="2" key="3">
    <citation type="submission" date="2022-06" db="UniProtKB">
        <authorList>
            <consortium name="EnsemblPlants"/>
        </authorList>
    </citation>
    <scope>IDENTIFICATION</scope>
</reference>
<dbReference type="AlphaFoldDB" id="A0A8R7TGS8"/>
<feature type="region of interest" description="Disordered" evidence="1">
    <location>
        <begin position="157"/>
        <end position="257"/>
    </location>
</feature>
<evidence type="ECO:0000256" key="1">
    <source>
        <dbReference type="SAM" id="MobiDB-lite"/>
    </source>
</evidence>
<evidence type="ECO:0000313" key="2">
    <source>
        <dbReference type="EnsemblPlants" id="TuG1812G0200002561.01.T01"/>
    </source>
</evidence>
<accession>A0A8R7TGS8</accession>
<feature type="region of interest" description="Disordered" evidence="1">
    <location>
        <begin position="1"/>
        <end position="20"/>
    </location>
</feature>
<sequence length="257" mass="27540">PWSTLAGAPSTPHWPDPARKQADPFILGELRLPFPSLLRAPSSLSSCPASASSRSSLCALKTSEPPPALTRCFEDEDAQRPVPELTPLHRLLPRLRPAPSLPSLRRSSRARPPQPRRGHVGTNKDTAAPWNLLCLELLSFRTHLRSTLPPSVSVVMSPDQRLCRTGHAPPRRPPKEQQQPCALPEPPPLRQAASPWPELHQPAATPLPATTSQAGASPPSLSCAPHPCSSAASTPLRVDQPPLLPDRLPGSASPCAS</sequence>
<dbReference type="Gramene" id="TuG1812G0200002561.01.T01">
    <property type="protein sequence ID" value="TuG1812G0200002561.01.T01"/>
    <property type="gene ID" value="TuG1812G0200002561.01"/>
</dbReference>
<name>A0A8R7TGS8_TRIUA</name>
<feature type="compositionally biased region" description="Low complexity" evidence="1">
    <location>
        <begin position="216"/>
        <end position="233"/>
    </location>
</feature>
<protein>
    <submittedName>
        <fullName evidence="2">Uncharacterized protein</fullName>
    </submittedName>
</protein>
<feature type="compositionally biased region" description="Basic residues" evidence="1">
    <location>
        <begin position="106"/>
        <end position="119"/>
    </location>
</feature>
<dbReference type="Proteomes" id="UP000015106">
    <property type="component" value="Chromosome 2"/>
</dbReference>
<dbReference type="EnsemblPlants" id="TuG1812G0200002561.01.T01">
    <property type="protein sequence ID" value="TuG1812G0200002561.01.T01"/>
    <property type="gene ID" value="TuG1812G0200002561.01"/>
</dbReference>
<feature type="region of interest" description="Disordered" evidence="1">
    <location>
        <begin position="69"/>
        <end position="125"/>
    </location>
</feature>
<feature type="compositionally biased region" description="Low complexity" evidence="1">
    <location>
        <begin position="83"/>
        <end position="105"/>
    </location>
</feature>
<keyword evidence="3" id="KW-1185">Reference proteome</keyword>